<evidence type="ECO:0000313" key="6">
    <source>
        <dbReference type="EMBL" id="MDR6594814.1"/>
    </source>
</evidence>
<dbReference type="PRINTS" id="PR00420">
    <property type="entry name" value="RNGMNOXGNASE"/>
</dbReference>
<dbReference type="PANTHER" id="PTHR43004">
    <property type="entry name" value="TRK SYSTEM POTASSIUM UPTAKE PROTEIN"/>
    <property type="match status" value="1"/>
</dbReference>
<keyword evidence="3" id="KW-0274">FAD</keyword>
<dbReference type="Gene3D" id="3.40.30.120">
    <property type="match status" value="1"/>
</dbReference>
<dbReference type="PANTHER" id="PTHR43004:SF19">
    <property type="entry name" value="BINDING MONOOXYGENASE, PUTATIVE (JCVI)-RELATED"/>
    <property type="match status" value="1"/>
</dbReference>
<dbReference type="SUPFAM" id="SSF51905">
    <property type="entry name" value="FAD/NAD(P)-binding domain"/>
    <property type="match status" value="1"/>
</dbReference>
<accession>A0ABU1PW12</accession>
<protein>
    <submittedName>
        <fullName evidence="6">2-polyprenyl-6-methoxyphenol hydroxylase-like FAD-dependent oxidoreductase</fullName>
    </submittedName>
</protein>
<dbReference type="RefSeq" id="WP_310307847.1">
    <property type="nucleotide sequence ID" value="NZ_BAAAXB010000001.1"/>
</dbReference>
<proteinExistence type="predicted"/>
<keyword evidence="4" id="KW-0812">Transmembrane</keyword>
<evidence type="ECO:0000256" key="3">
    <source>
        <dbReference type="ARBA" id="ARBA00022827"/>
    </source>
</evidence>
<comment type="caution">
    <text evidence="6">The sequence shown here is derived from an EMBL/GenBank/DDBJ whole genome shotgun (WGS) entry which is preliminary data.</text>
</comment>
<organism evidence="6 7">
    <name type="scientific">Saccharothrix longispora</name>
    <dbReference type="NCBI Taxonomy" id="33920"/>
    <lineage>
        <taxon>Bacteria</taxon>
        <taxon>Bacillati</taxon>
        <taxon>Actinomycetota</taxon>
        <taxon>Actinomycetes</taxon>
        <taxon>Pseudonocardiales</taxon>
        <taxon>Pseudonocardiaceae</taxon>
        <taxon>Saccharothrix</taxon>
    </lineage>
</organism>
<keyword evidence="4" id="KW-0472">Membrane</keyword>
<keyword evidence="4" id="KW-1133">Transmembrane helix</keyword>
<keyword evidence="2" id="KW-0285">Flavoprotein</keyword>
<dbReference type="InterPro" id="IPR050641">
    <property type="entry name" value="RIFMO-like"/>
</dbReference>
<keyword evidence="7" id="KW-1185">Reference proteome</keyword>
<feature type="transmembrane region" description="Helical" evidence="4">
    <location>
        <begin position="7"/>
        <end position="30"/>
    </location>
</feature>
<dbReference type="Pfam" id="PF01494">
    <property type="entry name" value="FAD_binding_3"/>
    <property type="match status" value="1"/>
</dbReference>
<comment type="cofactor">
    <cofactor evidence="1">
        <name>FAD</name>
        <dbReference type="ChEBI" id="CHEBI:57692"/>
    </cofactor>
</comment>
<sequence>MSEPVRVPVLIAGGGVTGLSAAVFLAHFGVPSLLAERRPAPLAEPRARSLNPPTVELYRAVGLERAIRAVRSPVADHTVVAHAESVAGPERVRLPDRSTAGGPGQWVPIDQDQLESVLRDHAGGADVRYGTEVVAVEQAADGVFATLRSAAGDVRVRAGHLVVADGARGALRDLLGIGHSGPGTIARKLNVHFEADLAGPLRGRRVVALTVANPAVRGFLTSVDGARRWRFAISLEPGQVAADFPRERCAELVRAAVGADGVPIAVERVADATWDIAGRVADRMRVDRVLVAGDAAHTMPPVGSFGVATGVQDAFNLAWKLGLVHGGVAGEELMATYEAERLPVAWATTKLCVERYRVLNGGPGDAAGNGARRGRLMFECAYPDGAFVPDPDHPRSTRVAQASTGDLLGGWALLTGAFARGWDDAAARAVVPVTCRPAPGPLVAEGVPPDGAVLLRPDGFAAWRGTDPGSLHAALDRVLCREVDGREVGAPAASAEDVVGAPAG</sequence>
<evidence type="ECO:0000256" key="2">
    <source>
        <dbReference type="ARBA" id="ARBA00022630"/>
    </source>
</evidence>
<evidence type="ECO:0000256" key="4">
    <source>
        <dbReference type="SAM" id="Phobius"/>
    </source>
</evidence>
<dbReference type="Proteomes" id="UP001268819">
    <property type="component" value="Unassembled WGS sequence"/>
</dbReference>
<dbReference type="EMBL" id="JAVDSG010000001">
    <property type="protein sequence ID" value="MDR6594814.1"/>
    <property type="molecule type" value="Genomic_DNA"/>
</dbReference>
<evidence type="ECO:0000256" key="1">
    <source>
        <dbReference type="ARBA" id="ARBA00001974"/>
    </source>
</evidence>
<evidence type="ECO:0000313" key="7">
    <source>
        <dbReference type="Proteomes" id="UP001268819"/>
    </source>
</evidence>
<dbReference type="InterPro" id="IPR002938">
    <property type="entry name" value="FAD-bd"/>
</dbReference>
<dbReference type="Pfam" id="PF21274">
    <property type="entry name" value="Rng_hyd_C"/>
    <property type="match status" value="1"/>
</dbReference>
<dbReference type="Gene3D" id="3.30.9.10">
    <property type="entry name" value="D-Amino Acid Oxidase, subunit A, domain 2"/>
    <property type="match status" value="1"/>
</dbReference>
<feature type="domain" description="FAD-binding" evidence="5">
    <location>
        <begin position="7"/>
        <end position="349"/>
    </location>
</feature>
<dbReference type="Gene3D" id="3.50.50.60">
    <property type="entry name" value="FAD/NAD(P)-binding domain"/>
    <property type="match status" value="1"/>
</dbReference>
<name>A0ABU1PW12_9PSEU</name>
<dbReference type="InterPro" id="IPR036188">
    <property type="entry name" value="FAD/NAD-bd_sf"/>
</dbReference>
<gene>
    <name evidence="6" type="ORF">J2S66_003198</name>
</gene>
<reference evidence="6 7" key="1">
    <citation type="submission" date="2023-07" db="EMBL/GenBank/DDBJ databases">
        <title>Sequencing the genomes of 1000 actinobacteria strains.</title>
        <authorList>
            <person name="Klenk H.-P."/>
        </authorList>
    </citation>
    <scope>NUCLEOTIDE SEQUENCE [LARGE SCALE GENOMIC DNA]</scope>
    <source>
        <strain evidence="6 7">DSM 43749</strain>
    </source>
</reference>
<evidence type="ECO:0000259" key="5">
    <source>
        <dbReference type="Pfam" id="PF01494"/>
    </source>
</evidence>